<reference evidence="1 2" key="1">
    <citation type="submission" date="2023-11" db="EMBL/GenBank/DDBJ databases">
        <title>Halocaridina rubra genome assembly.</title>
        <authorList>
            <person name="Smith C."/>
        </authorList>
    </citation>
    <scope>NUCLEOTIDE SEQUENCE [LARGE SCALE GENOMIC DNA]</scope>
    <source>
        <strain evidence="1">EP-1</strain>
        <tissue evidence="1">Whole</tissue>
    </source>
</reference>
<name>A0AAN8XTF7_HALRR</name>
<dbReference type="EMBL" id="JAXCGZ010000894">
    <property type="protein sequence ID" value="KAK7085484.1"/>
    <property type="molecule type" value="Genomic_DNA"/>
</dbReference>
<proteinExistence type="predicted"/>
<feature type="non-terminal residue" evidence="1">
    <location>
        <position position="1"/>
    </location>
</feature>
<comment type="caution">
    <text evidence="1">The sequence shown here is derived from an EMBL/GenBank/DDBJ whole genome shotgun (WGS) entry which is preliminary data.</text>
</comment>
<sequence>YKKVVVIALSNAVWLTRLALWVCVRIPRRALTQEIRSSTPMPSPLPTFPNRRRH</sequence>
<gene>
    <name evidence="1" type="ORF">SK128_009193</name>
</gene>
<evidence type="ECO:0000313" key="1">
    <source>
        <dbReference type="EMBL" id="KAK7085484.1"/>
    </source>
</evidence>
<evidence type="ECO:0000313" key="2">
    <source>
        <dbReference type="Proteomes" id="UP001381693"/>
    </source>
</evidence>
<keyword evidence="2" id="KW-1185">Reference proteome</keyword>
<organism evidence="1 2">
    <name type="scientific">Halocaridina rubra</name>
    <name type="common">Hawaiian red shrimp</name>
    <dbReference type="NCBI Taxonomy" id="373956"/>
    <lineage>
        <taxon>Eukaryota</taxon>
        <taxon>Metazoa</taxon>
        <taxon>Ecdysozoa</taxon>
        <taxon>Arthropoda</taxon>
        <taxon>Crustacea</taxon>
        <taxon>Multicrustacea</taxon>
        <taxon>Malacostraca</taxon>
        <taxon>Eumalacostraca</taxon>
        <taxon>Eucarida</taxon>
        <taxon>Decapoda</taxon>
        <taxon>Pleocyemata</taxon>
        <taxon>Caridea</taxon>
        <taxon>Atyoidea</taxon>
        <taxon>Atyidae</taxon>
        <taxon>Halocaridina</taxon>
    </lineage>
</organism>
<dbReference type="Proteomes" id="UP001381693">
    <property type="component" value="Unassembled WGS sequence"/>
</dbReference>
<dbReference type="AlphaFoldDB" id="A0AAN8XTF7"/>
<feature type="non-terminal residue" evidence="1">
    <location>
        <position position="54"/>
    </location>
</feature>
<protein>
    <submittedName>
        <fullName evidence="1">Uncharacterized protein</fullName>
    </submittedName>
</protein>
<accession>A0AAN8XTF7</accession>